<feature type="compositionally biased region" description="Acidic residues" evidence="10">
    <location>
        <begin position="263"/>
        <end position="272"/>
    </location>
</feature>
<dbReference type="Proteomes" id="UP000664169">
    <property type="component" value="Unassembled WGS sequence"/>
</dbReference>
<proteinExistence type="inferred from homology"/>
<dbReference type="PANTHER" id="PTHR28270:SF1">
    <property type="entry name" value="MEDIATOR OF RNA POLYMERASE II TRANSCRIPTION SUBUNIT 19"/>
    <property type="match status" value="1"/>
</dbReference>
<comment type="caution">
    <text evidence="11">The sequence shown here is derived from an EMBL/GenBank/DDBJ whole genome shotgun (WGS) entry which is preliminary data.</text>
</comment>
<dbReference type="EMBL" id="CAJPDQ010000001">
    <property type="protein sequence ID" value="CAF9903880.1"/>
    <property type="molecule type" value="Genomic_DNA"/>
</dbReference>
<feature type="compositionally biased region" description="Polar residues" evidence="10">
    <location>
        <begin position="39"/>
        <end position="48"/>
    </location>
</feature>
<evidence type="ECO:0000256" key="8">
    <source>
        <dbReference type="ARBA" id="ARBA00032018"/>
    </source>
</evidence>
<evidence type="ECO:0000256" key="3">
    <source>
        <dbReference type="ARBA" id="ARBA00019615"/>
    </source>
</evidence>
<evidence type="ECO:0000256" key="9">
    <source>
        <dbReference type="RuleBase" id="RU364151"/>
    </source>
</evidence>
<evidence type="ECO:0000256" key="2">
    <source>
        <dbReference type="ARBA" id="ARBA00009259"/>
    </source>
</evidence>
<keyword evidence="5 9" id="KW-0010">Activator</keyword>
<evidence type="ECO:0000313" key="11">
    <source>
        <dbReference type="EMBL" id="CAF9903880.1"/>
    </source>
</evidence>
<dbReference type="GO" id="GO:0003712">
    <property type="term" value="F:transcription coregulator activity"/>
    <property type="evidence" value="ECO:0007669"/>
    <property type="project" value="InterPro"/>
</dbReference>
<name>A0A8H3I1Q4_9LECA</name>
<dbReference type="OrthoDB" id="2160599at2759"/>
<sequence length="295" mass="32343">MDPDDRSVSRSIDTLNSAIADAVDQTIKPEDPVTPPPQNNQTEATTSLPKEDTSGGAKLRFDKPFLAAHSVYTKSQPHPEKDLIDQYGLTWLARTVARTDPVTGEKINKIRKSYEGQIKAFALAGRNKAIKWDASQGPSIKQLAQAPPEDYYNSRVAGKEVSKGFSTASLSRIHKVLELVPGPIPRNAEWENALGFDKTKGAIDDGKIKKQEVSKDIPPVSVKLNGHTNGIVMNSKDSEAIRPKRASKKRRYNDESFEGYGEGYDDEDDGSSDDGSRRGMGSLQKKPKTAPISYS</sequence>
<dbReference type="GO" id="GO:0016592">
    <property type="term" value="C:mediator complex"/>
    <property type="evidence" value="ECO:0007669"/>
    <property type="project" value="InterPro"/>
</dbReference>
<dbReference type="InterPro" id="IPR013942">
    <property type="entry name" value="Mediator_Med19_fun"/>
</dbReference>
<evidence type="ECO:0000256" key="1">
    <source>
        <dbReference type="ARBA" id="ARBA00004123"/>
    </source>
</evidence>
<keyword evidence="7 9" id="KW-0539">Nucleus</keyword>
<dbReference type="GO" id="GO:0006357">
    <property type="term" value="P:regulation of transcription by RNA polymerase II"/>
    <property type="evidence" value="ECO:0007669"/>
    <property type="project" value="InterPro"/>
</dbReference>
<feature type="compositionally biased region" description="Basic and acidic residues" evidence="10">
    <location>
        <begin position="49"/>
        <end position="58"/>
    </location>
</feature>
<reference evidence="11" key="1">
    <citation type="submission" date="2021-03" db="EMBL/GenBank/DDBJ databases">
        <authorList>
            <person name="Tagirdzhanova G."/>
        </authorList>
    </citation>
    <scope>NUCLEOTIDE SEQUENCE</scope>
</reference>
<dbReference type="GO" id="GO:0070847">
    <property type="term" value="C:core mediator complex"/>
    <property type="evidence" value="ECO:0007669"/>
    <property type="project" value="TreeGrafter"/>
</dbReference>
<evidence type="ECO:0000256" key="7">
    <source>
        <dbReference type="ARBA" id="ARBA00023242"/>
    </source>
</evidence>
<evidence type="ECO:0000256" key="5">
    <source>
        <dbReference type="ARBA" id="ARBA00023159"/>
    </source>
</evidence>
<keyword evidence="12" id="KW-1185">Reference proteome</keyword>
<feature type="region of interest" description="Disordered" evidence="10">
    <location>
        <begin position="219"/>
        <end position="295"/>
    </location>
</feature>
<keyword evidence="6 9" id="KW-0804">Transcription</keyword>
<comment type="similarity">
    <text evidence="2 9">Belongs to the Mediator complex subunit 19 family.</text>
</comment>
<dbReference type="PANTHER" id="PTHR28270">
    <property type="entry name" value="MEDIATOR OF RNA POLYMERASE II TRANSCRIPTION SUBUNIT 19"/>
    <property type="match status" value="1"/>
</dbReference>
<comment type="subunit">
    <text evidence="9">Component of the Mediator complex.</text>
</comment>
<accession>A0A8H3I1Q4</accession>
<evidence type="ECO:0000256" key="6">
    <source>
        <dbReference type="ARBA" id="ARBA00023163"/>
    </source>
</evidence>
<gene>
    <name evidence="9" type="primary">MED19</name>
    <name evidence="11" type="ORF">GOMPHAMPRED_000594</name>
</gene>
<comment type="function">
    <text evidence="9">Component of the Mediator complex, a coactivator involved in the regulated transcription of nearly all RNA polymerase II-dependent genes. Mediator functions as a bridge to convey information from gene-specific regulatory proteins to the basal RNA polymerase II transcription machinery. Mediator is recruited to promoters by direct interactions with regulatory proteins and serves as a scaffold for the assembly of a functional preinitiation complex with RNA polymerase II and the general transcription factors.</text>
</comment>
<evidence type="ECO:0000313" key="12">
    <source>
        <dbReference type="Proteomes" id="UP000664169"/>
    </source>
</evidence>
<evidence type="ECO:0000256" key="10">
    <source>
        <dbReference type="SAM" id="MobiDB-lite"/>
    </source>
</evidence>
<comment type="subcellular location">
    <subcellularLocation>
        <location evidence="1 9">Nucleus</location>
    </subcellularLocation>
</comment>
<keyword evidence="4 9" id="KW-0805">Transcription regulation</keyword>
<organism evidence="11 12">
    <name type="scientific">Gomphillus americanus</name>
    <dbReference type="NCBI Taxonomy" id="1940652"/>
    <lineage>
        <taxon>Eukaryota</taxon>
        <taxon>Fungi</taxon>
        <taxon>Dikarya</taxon>
        <taxon>Ascomycota</taxon>
        <taxon>Pezizomycotina</taxon>
        <taxon>Lecanoromycetes</taxon>
        <taxon>OSLEUM clade</taxon>
        <taxon>Ostropomycetidae</taxon>
        <taxon>Ostropales</taxon>
        <taxon>Graphidaceae</taxon>
        <taxon>Gomphilloideae</taxon>
        <taxon>Gomphillus</taxon>
    </lineage>
</organism>
<evidence type="ECO:0000256" key="4">
    <source>
        <dbReference type="ARBA" id="ARBA00023015"/>
    </source>
</evidence>
<feature type="region of interest" description="Disordered" evidence="10">
    <location>
        <begin position="1"/>
        <end position="58"/>
    </location>
</feature>
<dbReference type="AlphaFoldDB" id="A0A8H3I1Q4"/>
<dbReference type="Pfam" id="PF08633">
    <property type="entry name" value="Rox3"/>
    <property type="match status" value="1"/>
</dbReference>
<protein>
    <recommendedName>
        <fullName evidence="3 9">Mediator of RNA polymerase II transcription subunit 19</fullName>
    </recommendedName>
    <alternativeName>
        <fullName evidence="8 9">Mediator complex subunit 19</fullName>
    </alternativeName>
</protein>